<dbReference type="PANTHER" id="PTHR33103">
    <property type="entry name" value="OS01G0153900 PROTEIN"/>
    <property type="match status" value="1"/>
</dbReference>
<evidence type="ECO:0000313" key="2">
    <source>
        <dbReference type="RefSeq" id="XP_022748019.1"/>
    </source>
</evidence>
<sequence length="273" mass="29245">MAPTIVSLKLLVDSTSQRVLFAEAGKDFVGFLFNILSLPVGTVLGLLTKEDMVGCLGSLYESLENLRDTYMLPMENEDTLLKSTVSNHDANGPSLLPVIQSSTSTNLQPMENKDTLLKSTVSNHDANVPPLLPIIQSSTSTNLYMCVNSCNRGSCGIYVANDSKSICPSCNNIMSQIATVVNPPTKKASSSHEGAYVKGVITYMIKDDLAVRLMSTISCLTLLNKFNIKDVGILKEKASLQSKTVLIDVFLGKKAGQSDVSTSNSSAVLSIAI</sequence>
<accession>A0A6P5Z5M3</accession>
<gene>
    <name evidence="2" type="primary">LOC111297630</name>
</gene>
<dbReference type="RefSeq" id="XP_022748019.1">
    <property type="nucleotide sequence ID" value="XM_022892284.1"/>
</dbReference>
<dbReference type="GeneID" id="111297630"/>
<dbReference type="Proteomes" id="UP000515121">
    <property type="component" value="Unplaced"/>
</dbReference>
<name>A0A6P5Z5M3_DURZI</name>
<dbReference type="PANTHER" id="PTHR33103:SF110">
    <property type="entry name" value="DUF674 FAMILY PROTEIN"/>
    <property type="match status" value="1"/>
</dbReference>
<dbReference type="InterPro" id="IPR007750">
    <property type="entry name" value="DUF674"/>
</dbReference>
<dbReference type="Pfam" id="PF05056">
    <property type="entry name" value="DUF674"/>
    <property type="match status" value="2"/>
</dbReference>
<reference evidence="2" key="1">
    <citation type="submission" date="2025-08" db="UniProtKB">
        <authorList>
            <consortium name="RefSeq"/>
        </authorList>
    </citation>
    <scope>IDENTIFICATION</scope>
    <source>
        <tissue evidence="2">Fruit stalk</tissue>
    </source>
</reference>
<dbReference type="KEGG" id="dzi:111297630"/>
<dbReference type="OrthoDB" id="2014278at2759"/>
<keyword evidence="1" id="KW-1185">Reference proteome</keyword>
<organism evidence="1 2">
    <name type="scientific">Durio zibethinus</name>
    <name type="common">Durian</name>
    <dbReference type="NCBI Taxonomy" id="66656"/>
    <lineage>
        <taxon>Eukaryota</taxon>
        <taxon>Viridiplantae</taxon>
        <taxon>Streptophyta</taxon>
        <taxon>Embryophyta</taxon>
        <taxon>Tracheophyta</taxon>
        <taxon>Spermatophyta</taxon>
        <taxon>Magnoliopsida</taxon>
        <taxon>eudicotyledons</taxon>
        <taxon>Gunneridae</taxon>
        <taxon>Pentapetalae</taxon>
        <taxon>rosids</taxon>
        <taxon>malvids</taxon>
        <taxon>Malvales</taxon>
        <taxon>Malvaceae</taxon>
        <taxon>Helicteroideae</taxon>
        <taxon>Durio</taxon>
    </lineage>
</organism>
<dbReference type="AlphaFoldDB" id="A0A6P5Z5M3"/>
<evidence type="ECO:0000313" key="1">
    <source>
        <dbReference type="Proteomes" id="UP000515121"/>
    </source>
</evidence>
<protein>
    <submittedName>
        <fullName evidence="2">Uncharacterized protein LOC111297630</fullName>
    </submittedName>
</protein>
<proteinExistence type="predicted"/>